<keyword evidence="1" id="KW-0812">Transmembrane</keyword>
<dbReference type="Pfam" id="PF25362">
    <property type="entry name" value="bPH_11"/>
    <property type="match status" value="1"/>
</dbReference>
<organism evidence="3 4">
    <name type="scientific">Microbacterium hydrocarbonoxydans</name>
    <dbReference type="NCBI Taxonomy" id="273678"/>
    <lineage>
        <taxon>Bacteria</taxon>
        <taxon>Bacillati</taxon>
        <taxon>Actinomycetota</taxon>
        <taxon>Actinomycetes</taxon>
        <taxon>Micrococcales</taxon>
        <taxon>Microbacteriaceae</taxon>
        <taxon>Microbacterium</taxon>
    </lineage>
</organism>
<protein>
    <recommendedName>
        <fullName evidence="2">PH domain-containing protein</fullName>
    </recommendedName>
</protein>
<evidence type="ECO:0000313" key="3">
    <source>
        <dbReference type="EMBL" id="SEB76510.1"/>
    </source>
</evidence>
<dbReference type="RefSeq" id="WP_060926830.1">
    <property type="nucleotide sequence ID" value="NZ_FNSQ01000005.1"/>
</dbReference>
<keyword evidence="1" id="KW-0472">Membrane</keyword>
<reference evidence="4" key="1">
    <citation type="submission" date="2016-10" db="EMBL/GenBank/DDBJ databases">
        <authorList>
            <person name="Varghese N."/>
            <person name="Submissions S."/>
        </authorList>
    </citation>
    <scope>NUCLEOTIDE SEQUENCE [LARGE SCALE GENOMIC DNA]</scope>
    <source>
        <strain evidence="4">DSM 16089</strain>
    </source>
</reference>
<dbReference type="AlphaFoldDB" id="A0A1H4M067"/>
<evidence type="ECO:0000259" key="2">
    <source>
        <dbReference type="Pfam" id="PF25362"/>
    </source>
</evidence>
<feature type="transmembrane region" description="Helical" evidence="1">
    <location>
        <begin position="6"/>
        <end position="26"/>
    </location>
</feature>
<evidence type="ECO:0000313" key="4">
    <source>
        <dbReference type="Proteomes" id="UP000183750"/>
    </source>
</evidence>
<gene>
    <name evidence="3" type="ORF">SAMN04489807_1977</name>
</gene>
<evidence type="ECO:0000256" key="1">
    <source>
        <dbReference type="SAM" id="Phobius"/>
    </source>
</evidence>
<accession>A0A1H4M067</accession>
<dbReference type="InterPro" id="IPR057446">
    <property type="entry name" value="PH_bac"/>
</dbReference>
<proteinExistence type="predicted"/>
<keyword evidence="1" id="KW-1133">Transmembrane helix</keyword>
<name>A0A1H4M067_9MICO</name>
<keyword evidence="4" id="KW-1185">Reference proteome</keyword>
<feature type="domain" description="PH" evidence="2">
    <location>
        <begin position="46"/>
        <end position="148"/>
    </location>
</feature>
<dbReference type="OrthoDB" id="3826692at2"/>
<dbReference type="Proteomes" id="UP000183750">
    <property type="component" value="Unassembled WGS sequence"/>
</dbReference>
<sequence>MSARDIAVAITIGVAILVLIVMFTAWRRRLRRDSGLTAPLGVPEHAEVLDRHEVLYVSTTKHDQPLERLAIHPLAYRARGEVAVTDRGLALCLDGAPTVFLASSRLESVGRATVTIDRVVEPGGLVRVAWEVDGGTIVDSYLRLTDGDPKNFISELQRLVPAPGARDDIATPDTGASS</sequence>
<dbReference type="EMBL" id="FNSQ01000005">
    <property type="protein sequence ID" value="SEB76510.1"/>
    <property type="molecule type" value="Genomic_DNA"/>
</dbReference>